<accession>A0A537KC48</accession>
<dbReference type="EMBL" id="VBAK01000039">
    <property type="protein sequence ID" value="TMI93086.1"/>
    <property type="molecule type" value="Genomic_DNA"/>
</dbReference>
<dbReference type="PANTHER" id="PTHR34987:SF2">
    <property type="entry name" value="B, PUTATIVE (AFU_ORTHOLOGUE AFUA_7G05040)-RELATED"/>
    <property type="match status" value="1"/>
</dbReference>
<dbReference type="InterPro" id="IPR012341">
    <property type="entry name" value="6hp_glycosidase-like_sf"/>
</dbReference>
<dbReference type="GO" id="GO:0005975">
    <property type="term" value="P:carbohydrate metabolic process"/>
    <property type="evidence" value="ECO:0007669"/>
    <property type="project" value="InterPro"/>
</dbReference>
<protein>
    <recommendedName>
        <fullName evidence="3">Glycosyl-hydrolase family 116 catalytic region domain-containing protein</fullName>
    </recommendedName>
</protein>
<dbReference type="SUPFAM" id="SSF48208">
    <property type="entry name" value="Six-hairpin glycosidases"/>
    <property type="match status" value="1"/>
</dbReference>
<dbReference type="Proteomes" id="UP000318509">
    <property type="component" value="Unassembled WGS sequence"/>
</dbReference>
<dbReference type="InterPro" id="IPR008928">
    <property type="entry name" value="6-hairpin_glycosidase_sf"/>
</dbReference>
<dbReference type="AlphaFoldDB" id="A0A537KC48"/>
<name>A0A537KC48_9BACT</name>
<feature type="non-terminal residue" evidence="1">
    <location>
        <position position="348"/>
    </location>
</feature>
<proteinExistence type="predicted"/>
<reference evidence="1 2" key="1">
    <citation type="journal article" date="2019" name="Nat. Microbiol.">
        <title>Mediterranean grassland soil C-N compound turnover is dependent on rainfall and depth, and is mediated by genomically divergent microorganisms.</title>
        <authorList>
            <person name="Diamond S."/>
            <person name="Andeer P.F."/>
            <person name="Li Z."/>
            <person name="Crits-Christoph A."/>
            <person name="Burstein D."/>
            <person name="Anantharaman K."/>
            <person name="Lane K.R."/>
            <person name="Thomas B.C."/>
            <person name="Pan C."/>
            <person name="Northen T.R."/>
            <person name="Banfield J.F."/>
        </authorList>
    </citation>
    <scope>NUCLEOTIDE SEQUENCE [LARGE SCALE GENOMIC DNA]</scope>
    <source>
        <strain evidence="1">NP_3</strain>
    </source>
</reference>
<dbReference type="Gene3D" id="1.50.10.10">
    <property type="match status" value="1"/>
</dbReference>
<gene>
    <name evidence="1" type="ORF">E6H00_01755</name>
</gene>
<sequence>MTDHAAALDTIRRAYGVAVRDLRACYNPDGIVAGRLHFNAYWARDGFWAVFGALALGDHGQARAELETFTKYQFPSGKFPVRVEFVGHHFTGYNTLRSRPKVVGRAGGIFADPIDPTALYLIAAREYLQRTGDMSFCERFDPVMDRAIRWLGRHDHDGDGLIESYWLADWMDSIIKRNKVFNLNVIYLEGLRAYAWLKDMNGRAAEAEEIRRTSARVLERLQIFWAGEYFSDWLYRSRRGGFSSDGNVLAMLFGLATGDQARRILAYIRDQALDRTTPLRVCHPVYSPWRVFPVYYLAGIPDYHRTLIWPWLGTLCAVSKARQGDREGAFADLARIGEWYLRYNAVNE</sequence>
<comment type="caution">
    <text evidence="1">The sequence shown here is derived from an EMBL/GenBank/DDBJ whole genome shotgun (WGS) entry which is preliminary data.</text>
</comment>
<evidence type="ECO:0000313" key="1">
    <source>
        <dbReference type="EMBL" id="TMI93086.1"/>
    </source>
</evidence>
<dbReference type="PANTHER" id="PTHR34987">
    <property type="entry name" value="C, PUTATIVE (AFU_ORTHOLOGUE AFUA_3G02880)-RELATED"/>
    <property type="match status" value="1"/>
</dbReference>
<evidence type="ECO:0000313" key="2">
    <source>
        <dbReference type="Proteomes" id="UP000318509"/>
    </source>
</evidence>
<evidence type="ECO:0008006" key="3">
    <source>
        <dbReference type="Google" id="ProtNLM"/>
    </source>
</evidence>
<organism evidence="1 2">
    <name type="scientific">Candidatus Segetimicrobium genomatis</name>
    <dbReference type="NCBI Taxonomy" id="2569760"/>
    <lineage>
        <taxon>Bacteria</taxon>
        <taxon>Bacillati</taxon>
        <taxon>Candidatus Sysuimicrobiota</taxon>
        <taxon>Candidatus Sysuimicrobiia</taxon>
        <taxon>Candidatus Sysuimicrobiales</taxon>
        <taxon>Candidatus Segetimicrobiaceae</taxon>
        <taxon>Candidatus Segetimicrobium</taxon>
    </lineage>
</organism>